<sequence length="38" mass="4504">MAWTCQLSLLTQQRTFMNRNFAIPQKKARMEVMVMKAT</sequence>
<protein>
    <submittedName>
        <fullName evidence="1">Uncharacterized protein</fullName>
    </submittedName>
</protein>
<reference evidence="1" key="2">
    <citation type="submission" date="2014-03" db="EMBL/GenBank/DDBJ databases">
        <title>The Genome Annotation of Fusarium oxysporum II5.</title>
        <authorList>
            <consortium name="The Broad Institute Genomics Platform"/>
            <person name="Ma L.-J."/>
            <person name="Corby-Kistler H."/>
            <person name="Broz K."/>
            <person name="Gale L.R."/>
            <person name="Jonkers W."/>
            <person name="O'Donnell K."/>
            <person name="Ploetz R."/>
            <person name="Steinberg C."/>
            <person name="Schwartz D.C."/>
            <person name="VanEtten H."/>
            <person name="Zhou S."/>
            <person name="Young S.K."/>
            <person name="Zeng Q."/>
            <person name="Gargeya S."/>
            <person name="Fitzgerald M."/>
            <person name="Abouelleil A."/>
            <person name="Alvarado L."/>
            <person name="Chapman S.B."/>
            <person name="Gainer-Dewar J."/>
            <person name="Goldberg J."/>
            <person name="Griggs A."/>
            <person name="Gujja S."/>
            <person name="Hansen M."/>
            <person name="Howarth C."/>
            <person name="Imamovic A."/>
            <person name="Ireland A."/>
            <person name="Larimer J."/>
            <person name="McCowan C."/>
            <person name="Murphy C."/>
            <person name="Pearson M."/>
            <person name="Poon T.W."/>
            <person name="Priest M."/>
            <person name="Roberts A."/>
            <person name="Saif S."/>
            <person name="Shea T."/>
            <person name="Sykes S."/>
            <person name="Wortman J."/>
            <person name="Nusbaum C."/>
            <person name="Birren B."/>
        </authorList>
    </citation>
    <scope>NUCLEOTIDE SEQUENCE</scope>
    <source>
        <strain evidence="1">54006</strain>
    </source>
</reference>
<dbReference type="HOGENOM" id="CLU_3335626_0_0_1"/>
<gene>
    <name evidence="1" type="ORF">FOIG_16812</name>
</gene>
<dbReference type="AlphaFoldDB" id="X0J0M9"/>
<proteinExistence type="predicted"/>
<dbReference type="Proteomes" id="UP000030685">
    <property type="component" value="Unassembled WGS sequence"/>
</dbReference>
<dbReference type="GeneID" id="42041987"/>
<dbReference type="VEuPathDB" id="FungiDB:FOIG_16812"/>
<organism evidence="1">
    <name type="scientific">Fusarium odoratissimum (strain NRRL 54006)</name>
    <dbReference type="NCBI Taxonomy" id="1089451"/>
    <lineage>
        <taxon>Eukaryota</taxon>
        <taxon>Fungi</taxon>
        <taxon>Dikarya</taxon>
        <taxon>Ascomycota</taxon>
        <taxon>Pezizomycotina</taxon>
        <taxon>Sordariomycetes</taxon>
        <taxon>Hypocreomycetidae</taxon>
        <taxon>Hypocreales</taxon>
        <taxon>Nectriaceae</taxon>
        <taxon>Fusarium</taxon>
        <taxon>Fusarium oxysporum species complex</taxon>
        <taxon>Fusarium oxysporum f. sp. cubense (strain race 4)</taxon>
    </lineage>
</organism>
<name>X0J0M9_FUSO5</name>
<evidence type="ECO:0000313" key="1">
    <source>
        <dbReference type="EMBL" id="EXL89906.1"/>
    </source>
</evidence>
<reference evidence="1" key="1">
    <citation type="submission" date="2011-11" db="EMBL/GenBank/DDBJ databases">
        <title>The Genome Sequence of Fusarium oxysporum II5.</title>
        <authorList>
            <consortium name="The Broad Institute Genome Sequencing Platform"/>
            <person name="Ma L.-J."/>
            <person name="Gale L.R."/>
            <person name="Schwartz D.C."/>
            <person name="Zhou S."/>
            <person name="Corby-Kistler H."/>
            <person name="Young S.K."/>
            <person name="Zeng Q."/>
            <person name="Gargeya S."/>
            <person name="Fitzgerald M."/>
            <person name="Haas B."/>
            <person name="Abouelleil A."/>
            <person name="Alvarado L."/>
            <person name="Arachchi H.M."/>
            <person name="Berlin A."/>
            <person name="Brown A."/>
            <person name="Chapman S.B."/>
            <person name="Chen Z."/>
            <person name="Dunbar C."/>
            <person name="Freedman E."/>
            <person name="Gearin G."/>
            <person name="Goldberg J."/>
            <person name="Griggs A."/>
            <person name="Gujja S."/>
            <person name="Heiman D."/>
            <person name="Howarth C."/>
            <person name="Larson L."/>
            <person name="Lui A."/>
            <person name="MacDonald P.J.P."/>
            <person name="Montmayeur A."/>
            <person name="Murphy C."/>
            <person name="Neiman D."/>
            <person name="Pearson M."/>
            <person name="Priest M."/>
            <person name="Roberts A."/>
            <person name="Saif S."/>
            <person name="Shea T."/>
            <person name="Shenoy N."/>
            <person name="Sisk P."/>
            <person name="Stolte C."/>
            <person name="Sykes S."/>
            <person name="Wortman J."/>
            <person name="Nusbaum C."/>
            <person name="Birren B."/>
        </authorList>
    </citation>
    <scope>NUCLEOTIDE SEQUENCE [LARGE SCALE GENOMIC DNA]</scope>
    <source>
        <strain evidence="1">54006</strain>
    </source>
</reference>
<accession>X0J0M9</accession>
<dbReference type="EMBL" id="KK036232">
    <property type="protein sequence ID" value="EXL89906.1"/>
    <property type="molecule type" value="Genomic_DNA"/>
</dbReference>
<dbReference type="RefSeq" id="XP_031051996.1">
    <property type="nucleotide sequence ID" value="XM_031218290.1"/>
</dbReference>